<accession>A0AA38RYH4</accession>
<evidence type="ECO:0000313" key="2">
    <source>
        <dbReference type="EMBL" id="KAJ9144755.1"/>
    </source>
</evidence>
<dbReference type="InterPro" id="IPR032466">
    <property type="entry name" value="Metal_Hydrolase"/>
</dbReference>
<protein>
    <submittedName>
        <fullName evidence="2">Amidohydrolase 2</fullName>
    </submittedName>
</protein>
<keyword evidence="3" id="KW-1185">Reference proteome</keyword>
<name>A0AA38RYH4_9PEZI</name>
<sequence>MGSMHDIGDISLPPGAWDSHVHIVDEDVFPLHPSHPYRPKKADLDDLLVFHRNLGISHRCLVAFSVYHTDNSSILDGLRRLGGRARAVVCIDADTINDRELRELHDAGARAIRLNLKTRGQRLDRAGYEELLWKNAKRIAPLGWAIQLYVSLDQVALLAGVVPGLGVPVIIDHIGHPDPATGPVQLQEGYREFMDLLRLGQVWTKLSGTYRFENLIGLDDYVREILSIAPDRVVWASDWPHSGGVAANPGGDRDIPQEYRKIDDRAWVARCMAWCCEVEGGSGQKLIRKIWVDNARRLWQYDSDD</sequence>
<comment type="caution">
    <text evidence="2">The sequence shown here is derived from an EMBL/GenBank/DDBJ whole genome shotgun (WGS) entry which is preliminary data.</text>
</comment>
<dbReference type="PANTHER" id="PTHR35563">
    <property type="entry name" value="BARREL METAL-DEPENDENT HYDROLASE, PUTATIVE (AFU_ORTHOLOGUE AFUA_1G16240)-RELATED"/>
    <property type="match status" value="1"/>
</dbReference>
<gene>
    <name evidence="2" type="ORF">NKR19_g6357</name>
</gene>
<reference evidence="2" key="1">
    <citation type="submission" date="2022-07" db="EMBL/GenBank/DDBJ databases">
        <title>Fungi with potential for degradation of polypropylene.</title>
        <authorList>
            <person name="Gostincar C."/>
        </authorList>
    </citation>
    <scope>NUCLEOTIDE SEQUENCE</scope>
    <source>
        <strain evidence="2">EXF-13287</strain>
    </source>
</reference>
<feature type="domain" description="Amidohydrolase-related" evidence="1">
    <location>
        <begin position="18"/>
        <end position="299"/>
    </location>
</feature>
<dbReference type="Proteomes" id="UP001174691">
    <property type="component" value="Unassembled WGS sequence"/>
</dbReference>
<dbReference type="GO" id="GO:0016787">
    <property type="term" value="F:hydrolase activity"/>
    <property type="evidence" value="ECO:0007669"/>
    <property type="project" value="InterPro"/>
</dbReference>
<evidence type="ECO:0000313" key="3">
    <source>
        <dbReference type="Proteomes" id="UP001174691"/>
    </source>
</evidence>
<dbReference type="InterPro" id="IPR006680">
    <property type="entry name" value="Amidohydro-rel"/>
</dbReference>
<dbReference type="AlphaFoldDB" id="A0AA38RYH4"/>
<evidence type="ECO:0000259" key="1">
    <source>
        <dbReference type="Pfam" id="PF04909"/>
    </source>
</evidence>
<dbReference type="SUPFAM" id="SSF51556">
    <property type="entry name" value="Metallo-dependent hydrolases"/>
    <property type="match status" value="1"/>
</dbReference>
<proteinExistence type="predicted"/>
<dbReference type="Pfam" id="PF04909">
    <property type="entry name" value="Amidohydro_2"/>
    <property type="match status" value="1"/>
</dbReference>
<dbReference type="PANTHER" id="PTHR35563:SF2">
    <property type="entry name" value="BARREL METAL-DEPENDENT HYDROLASE, PUTATIVE (AFU_ORTHOLOGUE AFUA_1G16240)-RELATED"/>
    <property type="match status" value="1"/>
</dbReference>
<dbReference type="Gene3D" id="3.20.20.140">
    <property type="entry name" value="Metal-dependent hydrolases"/>
    <property type="match status" value="1"/>
</dbReference>
<dbReference type="InterPro" id="IPR052358">
    <property type="entry name" value="Aro_Compnd_Degr_Hydrolases"/>
</dbReference>
<dbReference type="EMBL" id="JANBVN010000097">
    <property type="protein sequence ID" value="KAJ9144755.1"/>
    <property type="molecule type" value="Genomic_DNA"/>
</dbReference>
<organism evidence="2 3">
    <name type="scientific">Coniochaeta hoffmannii</name>
    <dbReference type="NCBI Taxonomy" id="91930"/>
    <lineage>
        <taxon>Eukaryota</taxon>
        <taxon>Fungi</taxon>
        <taxon>Dikarya</taxon>
        <taxon>Ascomycota</taxon>
        <taxon>Pezizomycotina</taxon>
        <taxon>Sordariomycetes</taxon>
        <taxon>Sordariomycetidae</taxon>
        <taxon>Coniochaetales</taxon>
        <taxon>Coniochaetaceae</taxon>
        <taxon>Coniochaeta</taxon>
    </lineage>
</organism>